<evidence type="ECO:0000313" key="1">
    <source>
        <dbReference type="EMBL" id="KAJ8438102.1"/>
    </source>
</evidence>
<accession>A0A9Q1QDF1</accession>
<evidence type="ECO:0000313" key="2">
    <source>
        <dbReference type="Proteomes" id="UP001153076"/>
    </source>
</evidence>
<keyword evidence="2" id="KW-1185">Reference proteome</keyword>
<name>A0A9Q1QDF1_9CARY</name>
<sequence length="345" mass="39226">MLRYHHMLMRYGTGSQVLLPRRCNLFERNTTCAFRKWWSKMFIFSTCNPNPSDLKRKQSDLFDTNISKDEGKLGPKPKLEAVHSGKPLEPFDGSSRIKISGVDFFIPVTPIPVIPTESIAPLPEDELPIGVYEPSTEKVLRISWISSMLNLEIQCFPSIGRIPSFGKDLFDNRSRLDDWKGVCSPDDDEVESIRRANAPSLVDKNDTRVFGKAILDKVSHTPFDGLPSLKGDFYSLYAIILQRGVNITHLESKSHSRQTSAEEHDSYRMEVQGKLNETSHWLNTEGSHYEAKMAELKSKERASTSKIDILNAIEVIDVATKASLEKVEAYIKESFEDLKNFQWNP</sequence>
<dbReference type="Proteomes" id="UP001153076">
    <property type="component" value="Unassembled WGS sequence"/>
</dbReference>
<proteinExistence type="predicted"/>
<gene>
    <name evidence="1" type="ORF">Cgig2_015359</name>
</gene>
<organism evidence="1 2">
    <name type="scientific">Carnegiea gigantea</name>
    <dbReference type="NCBI Taxonomy" id="171969"/>
    <lineage>
        <taxon>Eukaryota</taxon>
        <taxon>Viridiplantae</taxon>
        <taxon>Streptophyta</taxon>
        <taxon>Embryophyta</taxon>
        <taxon>Tracheophyta</taxon>
        <taxon>Spermatophyta</taxon>
        <taxon>Magnoliopsida</taxon>
        <taxon>eudicotyledons</taxon>
        <taxon>Gunneridae</taxon>
        <taxon>Pentapetalae</taxon>
        <taxon>Caryophyllales</taxon>
        <taxon>Cactineae</taxon>
        <taxon>Cactaceae</taxon>
        <taxon>Cactoideae</taxon>
        <taxon>Echinocereeae</taxon>
        <taxon>Carnegiea</taxon>
    </lineage>
</organism>
<comment type="caution">
    <text evidence="1">The sequence shown here is derived from an EMBL/GenBank/DDBJ whole genome shotgun (WGS) entry which is preliminary data.</text>
</comment>
<dbReference type="AlphaFoldDB" id="A0A9Q1QDF1"/>
<protein>
    <submittedName>
        <fullName evidence="1">Uncharacterized protein</fullName>
    </submittedName>
</protein>
<dbReference type="OrthoDB" id="1761837at2759"/>
<dbReference type="EMBL" id="JAKOGI010000268">
    <property type="protein sequence ID" value="KAJ8438102.1"/>
    <property type="molecule type" value="Genomic_DNA"/>
</dbReference>
<reference evidence="1" key="1">
    <citation type="submission" date="2022-04" db="EMBL/GenBank/DDBJ databases">
        <title>Carnegiea gigantea Genome sequencing and assembly v2.</title>
        <authorList>
            <person name="Copetti D."/>
            <person name="Sanderson M.J."/>
            <person name="Burquez A."/>
            <person name="Wojciechowski M.F."/>
        </authorList>
    </citation>
    <scope>NUCLEOTIDE SEQUENCE</scope>
    <source>
        <strain evidence="1">SGP5-SGP5p</strain>
        <tissue evidence="1">Aerial part</tissue>
    </source>
</reference>